<gene>
    <name evidence="1" type="ORF">I4J89_20140</name>
</gene>
<dbReference type="RefSeq" id="WP_196415549.1">
    <property type="nucleotide sequence ID" value="NZ_JADQTO010000009.1"/>
</dbReference>
<sequence length="472" mass="52510">MSLFDDSIQRLRARAAGFDTDLQRWLRRTAKQGDLPQHHTQVLRLSDYLSGMLEAIVQGTPVARATEPPFAGTVDDLPKLRRGVGSVHLVWDFFRDKLSQRDTAAFTAHLGAADDLAWACYQPFLNAATGSAAHGVSATEVREPPLVFYSTDRTPFAQARTKTLHPPGLDAKDLQVFEAALQQLPVPVIGMPWDIANRMPETCLIGHEVGHVIAEDLRLVGEAATAIREAAFEKDAGGVRKKVWSAWRDEIFADVIGVLATGSAFLESLTVELADARDEVRLEPINVEKPGRYPTRMLRVALCRRFLDHVQTPAPAEWTETYGQIEGPSKTYADDVPIVAAALMDRRWLALGGRRLAEVLPWGAEREEQARLVGSKRLRMQSAPVVFDVRTWVAASMHAYRENPATYRSRELDQLLAEEIVGQRLVGTRSSIATRERLMERETTLGGPDIQRELRLVDRMAGADFARHLGLT</sequence>
<reference evidence="1" key="1">
    <citation type="submission" date="2020-11" db="EMBL/GenBank/DDBJ databases">
        <title>Isolation and identification of active actinomycetes.</title>
        <authorList>
            <person name="Sun X."/>
        </authorList>
    </citation>
    <scope>NUCLEOTIDE SEQUENCE</scope>
    <source>
        <strain evidence="1">NEAU-A11</strain>
    </source>
</reference>
<accession>A0A931G2Y9</accession>
<evidence type="ECO:0000313" key="2">
    <source>
        <dbReference type="Proteomes" id="UP000598146"/>
    </source>
</evidence>
<dbReference type="EMBL" id="JADQTO010000009">
    <property type="protein sequence ID" value="MBG0563759.1"/>
    <property type="molecule type" value="Genomic_DNA"/>
</dbReference>
<organism evidence="1 2">
    <name type="scientific">Actinoplanes aureus</name>
    <dbReference type="NCBI Taxonomy" id="2792083"/>
    <lineage>
        <taxon>Bacteria</taxon>
        <taxon>Bacillati</taxon>
        <taxon>Actinomycetota</taxon>
        <taxon>Actinomycetes</taxon>
        <taxon>Micromonosporales</taxon>
        <taxon>Micromonosporaceae</taxon>
        <taxon>Actinoplanes</taxon>
    </lineage>
</organism>
<dbReference type="AlphaFoldDB" id="A0A931G2Y9"/>
<evidence type="ECO:0000313" key="1">
    <source>
        <dbReference type="EMBL" id="MBG0563759.1"/>
    </source>
</evidence>
<proteinExistence type="predicted"/>
<protein>
    <submittedName>
        <fullName evidence="1">Uncharacterized protein</fullName>
    </submittedName>
</protein>
<dbReference type="Proteomes" id="UP000598146">
    <property type="component" value="Unassembled WGS sequence"/>
</dbReference>
<keyword evidence="2" id="KW-1185">Reference proteome</keyword>
<name>A0A931G2Y9_9ACTN</name>
<comment type="caution">
    <text evidence="1">The sequence shown here is derived from an EMBL/GenBank/DDBJ whole genome shotgun (WGS) entry which is preliminary data.</text>
</comment>